<accession>A0A8J4PY51</accession>
<feature type="domain" description="Membrane insertase YidC/Oxa/ALB C-terminal" evidence="7">
    <location>
        <begin position="126"/>
        <end position="316"/>
    </location>
</feature>
<reference evidence="8" key="1">
    <citation type="submission" date="2020-01" db="EMBL/GenBank/DDBJ databases">
        <title>Development of genomics and gene disruption for Polysphondylium violaceum indicates a role for the polyketide synthase stlB in stalk morphogenesis.</title>
        <authorList>
            <person name="Narita B."/>
            <person name="Kawabe Y."/>
            <person name="Kin K."/>
            <person name="Saito T."/>
            <person name="Gibbs R."/>
            <person name="Kuspa A."/>
            <person name="Muzny D."/>
            <person name="Queller D."/>
            <person name="Richards S."/>
            <person name="Strassman J."/>
            <person name="Sucgang R."/>
            <person name="Worley K."/>
            <person name="Schaap P."/>
        </authorList>
    </citation>
    <scope>NUCLEOTIDE SEQUENCE</scope>
    <source>
        <strain evidence="8">QSvi11</strain>
    </source>
</reference>
<dbReference type="OrthoDB" id="2148490at2759"/>
<dbReference type="AlphaFoldDB" id="A0A8J4PY51"/>
<dbReference type="GO" id="GO:0005743">
    <property type="term" value="C:mitochondrial inner membrane"/>
    <property type="evidence" value="ECO:0007669"/>
    <property type="project" value="TreeGrafter"/>
</dbReference>
<evidence type="ECO:0000313" key="9">
    <source>
        <dbReference type="Proteomes" id="UP000695562"/>
    </source>
</evidence>
<dbReference type="GO" id="GO:0032977">
    <property type="term" value="F:membrane insertase activity"/>
    <property type="evidence" value="ECO:0007669"/>
    <property type="project" value="InterPro"/>
</dbReference>
<dbReference type="InterPro" id="IPR001708">
    <property type="entry name" value="YidC/ALB3/OXA1/COX18"/>
</dbReference>
<dbReference type="Proteomes" id="UP000695562">
    <property type="component" value="Unassembled WGS sequence"/>
</dbReference>
<dbReference type="GO" id="GO:0032979">
    <property type="term" value="P:protein insertion into mitochondrial inner membrane from matrix"/>
    <property type="evidence" value="ECO:0007669"/>
    <property type="project" value="TreeGrafter"/>
</dbReference>
<keyword evidence="3 6" id="KW-1133">Transmembrane helix</keyword>
<proteinExistence type="inferred from homology"/>
<feature type="transmembrane region" description="Helical" evidence="6">
    <location>
        <begin position="239"/>
        <end position="258"/>
    </location>
</feature>
<evidence type="ECO:0000256" key="2">
    <source>
        <dbReference type="ARBA" id="ARBA00022692"/>
    </source>
</evidence>
<evidence type="ECO:0000259" key="7">
    <source>
        <dbReference type="Pfam" id="PF02096"/>
    </source>
</evidence>
<keyword evidence="9" id="KW-1185">Reference proteome</keyword>
<comment type="caution">
    <text evidence="8">The sequence shown here is derived from an EMBL/GenBank/DDBJ whole genome shotgun (WGS) entry which is preliminary data.</text>
</comment>
<dbReference type="EMBL" id="AJWJ01000066">
    <property type="protein sequence ID" value="KAF2076298.1"/>
    <property type="molecule type" value="Genomic_DNA"/>
</dbReference>
<dbReference type="CDD" id="cd20069">
    <property type="entry name" value="5TM_Oxa1-like"/>
    <property type="match status" value="1"/>
</dbReference>
<evidence type="ECO:0000256" key="6">
    <source>
        <dbReference type="SAM" id="Phobius"/>
    </source>
</evidence>
<feature type="transmembrane region" description="Helical" evidence="6">
    <location>
        <begin position="123"/>
        <end position="141"/>
    </location>
</feature>
<organism evidence="8 9">
    <name type="scientific">Polysphondylium violaceum</name>
    <dbReference type="NCBI Taxonomy" id="133409"/>
    <lineage>
        <taxon>Eukaryota</taxon>
        <taxon>Amoebozoa</taxon>
        <taxon>Evosea</taxon>
        <taxon>Eumycetozoa</taxon>
        <taxon>Dictyostelia</taxon>
        <taxon>Dictyosteliales</taxon>
        <taxon>Dictyosteliaceae</taxon>
        <taxon>Polysphondylium</taxon>
    </lineage>
</organism>
<keyword evidence="4 6" id="KW-0472">Membrane</keyword>
<keyword evidence="2 5" id="KW-0812">Transmembrane</keyword>
<gene>
    <name evidence="8" type="ORF">CYY_002413</name>
</gene>
<dbReference type="PANTHER" id="PTHR12428">
    <property type="entry name" value="OXA1"/>
    <property type="match status" value="1"/>
</dbReference>
<evidence type="ECO:0000256" key="1">
    <source>
        <dbReference type="ARBA" id="ARBA00004141"/>
    </source>
</evidence>
<feature type="transmembrane region" description="Helical" evidence="6">
    <location>
        <begin position="270"/>
        <end position="291"/>
    </location>
</feature>
<evidence type="ECO:0000256" key="4">
    <source>
        <dbReference type="ARBA" id="ARBA00023136"/>
    </source>
</evidence>
<protein>
    <recommendedName>
        <fullName evidence="7">Membrane insertase YidC/Oxa/ALB C-terminal domain-containing protein</fullName>
    </recommendedName>
</protein>
<evidence type="ECO:0000256" key="3">
    <source>
        <dbReference type="ARBA" id="ARBA00022989"/>
    </source>
</evidence>
<dbReference type="Pfam" id="PF02096">
    <property type="entry name" value="60KD_IMP"/>
    <property type="match status" value="1"/>
</dbReference>
<feature type="transmembrane region" description="Helical" evidence="6">
    <location>
        <begin position="198"/>
        <end position="219"/>
    </location>
</feature>
<comment type="similarity">
    <text evidence="5">Belongs to the OXA1/ALB3/YidC family.</text>
</comment>
<dbReference type="InterPro" id="IPR028055">
    <property type="entry name" value="YidC/Oxa/ALB_C"/>
</dbReference>
<feature type="transmembrane region" description="Helical" evidence="6">
    <location>
        <begin position="297"/>
        <end position="315"/>
    </location>
</feature>
<name>A0A8J4PY51_9MYCE</name>
<evidence type="ECO:0000256" key="5">
    <source>
        <dbReference type="RuleBase" id="RU003945"/>
    </source>
</evidence>
<dbReference type="PANTHER" id="PTHR12428:SF62">
    <property type="entry name" value="MEMBRANE INSERTASE YIDC_OXA_ALB C-TERMINAL DOMAIN-CONTAINING PROTEIN"/>
    <property type="match status" value="1"/>
</dbReference>
<comment type="subcellular location">
    <subcellularLocation>
        <location evidence="1 5">Membrane</location>
        <topology evidence="1 5">Multi-pass membrane protein</topology>
    </subcellularLocation>
</comment>
<evidence type="ECO:0000313" key="8">
    <source>
        <dbReference type="EMBL" id="KAF2076298.1"/>
    </source>
</evidence>
<sequence length="361" mass="40150">MISSRLNHFIRSTTINSSALSFSSLKYKSTITSTTSAASIFNNLNSKRCYSTVNDNNNNNSNNSNNNDIFSNNLQQQQEGLGIHSINYQDLAKNVDMDPTMIEITGLPTFIEVVLNNLHQWSGVSWMVIVPLFTLGIRTALFPLTIKQRKNAAALIEIKPQLDKFKEISKANRASGKSNLENATNITDLLASKKCHPLLSYVLPLANLPFFISSVIAFREMSTTFPSFKDAGMLWFTDLSASDSYFILPVTCSALYLIINELSIGKVGHLLYKALSWVARIMALAIIPLSPTIPSMVYFYWIPSALFTIAQLLVLKNDRFCKMVGVPKAVWGDAAFQNAPPPVLKQAPPKLQPHINLNKKK</sequence>